<reference evidence="1" key="2">
    <citation type="journal article" date="2015" name="Data Brief">
        <title>Shoot transcriptome of the giant reed, Arundo donax.</title>
        <authorList>
            <person name="Barrero R.A."/>
            <person name="Guerrero F.D."/>
            <person name="Moolhuijzen P."/>
            <person name="Goolsby J.A."/>
            <person name="Tidwell J."/>
            <person name="Bellgard S.E."/>
            <person name="Bellgard M.I."/>
        </authorList>
    </citation>
    <scope>NUCLEOTIDE SEQUENCE</scope>
    <source>
        <tissue evidence="1">Shoot tissue taken approximately 20 cm above the soil surface</tissue>
    </source>
</reference>
<proteinExistence type="predicted"/>
<protein>
    <submittedName>
        <fullName evidence="1">Uncharacterized protein</fullName>
    </submittedName>
</protein>
<name>A0A0A9GBS1_ARUDO</name>
<evidence type="ECO:0000313" key="1">
    <source>
        <dbReference type="EMBL" id="JAE22525.1"/>
    </source>
</evidence>
<reference evidence="1" key="1">
    <citation type="submission" date="2014-09" db="EMBL/GenBank/DDBJ databases">
        <authorList>
            <person name="Magalhaes I.L.F."/>
            <person name="Oliveira U."/>
            <person name="Santos F.R."/>
            <person name="Vidigal T.H.D.A."/>
            <person name="Brescovit A.D."/>
            <person name="Santos A.J."/>
        </authorList>
    </citation>
    <scope>NUCLEOTIDE SEQUENCE</scope>
    <source>
        <tissue evidence="1">Shoot tissue taken approximately 20 cm above the soil surface</tissue>
    </source>
</reference>
<organism evidence="1">
    <name type="scientific">Arundo donax</name>
    <name type="common">Giant reed</name>
    <name type="synonym">Donax arundinaceus</name>
    <dbReference type="NCBI Taxonomy" id="35708"/>
    <lineage>
        <taxon>Eukaryota</taxon>
        <taxon>Viridiplantae</taxon>
        <taxon>Streptophyta</taxon>
        <taxon>Embryophyta</taxon>
        <taxon>Tracheophyta</taxon>
        <taxon>Spermatophyta</taxon>
        <taxon>Magnoliopsida</taxon>
        <taxon>Liliopsida</taxon>
        <taxon>Poales</taxon>
        <taxon>Poaceae</taxon>
        <taxon>PACMAD clade</taxon>
        <taxon>Arundinoideae</taxon>
        <taxon>Arundineae</taxon>
        <taxon>Arundo</taxon>
    </lineage>
</organism>
<accession>A0A0A9GBS1</accession>
<dbReference type="EMBL" id="GBRH01175371">
    <property type="protein sequence ID" value="JAE22525.1"/>
    <property type="molecule type" value="Transcribed_RNA"/>
</dbReference>
<sequence>MQSTKSSSIDKDSFRTSTVQIKEWTLMSIEQPILGILRHEKEQEVHNPQKQQ</sequence>
<dbReference type="AlphaFoldDB" id="A0A0A9GBS1"/>